<dbReference type="AlphaFoldDB" id="A0ABD3HWS8"/>
<reference evidence="1 2" key="1">
    <citation type="submission" date="2024-09" db="EMBL/GenBank/DDBJ databases">
        <title>Chromosome-scale assembly of Riccia sorocarpa.</title>
        <authorList>
            <person name="Paukszto L."/>
        </authorList>
    </citation>
    <scope>NUCLEOTIDE SEQUENCE [LARGE SCALE GENOMIC DNA]</scope>
    <source>
        <strain evidence="1">LP-2024</strain>
        <tissue evidence="1">Aerial parts of the thallus</tissue>
    </source>
</reference>
<proteinExistence type="predicted"/>
<comment type="caution">
    <text evidence="1">The sequence shown here is derived from an EMBL/GenBank/DDBJ whole genome shotgun (WGS) entry which is preliminary data.</text>
</comment>
<protein>
    <submittedName>
        <fullName evidence="1">Uncharacterized protein</fullName>
    </submittedName>
</protein>
<evidence type="ECO:0000313" key="2">
    <source>
        <dbReference type="Proteomes" id="UP001633002"/>
    </source>
</evidence>
<keyword evidence="2" id="KW-1185">Reference proteome</keyword>
<name>A0ABD3HWS8_9MARC</name>
<sequence length="232" mass="26899">METLKAFNFGERFRRYIKAILENAASSILINASSILINGRRIKGSKVSKWEKSAARWIGPGEEDLPTWVLDLSWSWKHRGECTKLLGFAFEEGVQAEAMLLKCKRKRRLKGAEHKTVHEAFRKRTCKTCPSNAAVQQGEEKIAMYFRNQLNDGKLWKWVVTGKEKRQIQAVPKEEERTETFLELDEKIIPYKSNDRPPANSDFYPVEVIEFVVGQGKTWRIRAQITTERHES</sequence>
<dbReference type="Proteomes" id="UP001633002">
    <property type="component" value="Unassembled WGS sequence"/>
</dbReference>
<gene>
    <name evidence="1" type="ORF">R1sor_010019</name>
</gene>
<evidence type="ECO:0000313" key="1">
    <source>
        <dbReference type="EMBL" id="KAL3695943.1"/>
    </source>
</evidence>
<accession>A0ABD3HWS8</accession>
<organism evidence="1 2">
    <name type="scientific">Riccia sorocarpa</name>
    <dbReference type="NCBI Taxonomy" id="122646"/>
    <lineage>
        <taxon>Eukaryota</taxon>
        <taxon>Viridiplantae</taxon>
        <taxon>Streptophyta</taxon>
        <taxon>Embryophyta</taxon>
        <taxon>Marchantiophyta</taxon>
        <taxon>Marchantiopsida</taxon>
        <taxon>Marchantiidae</taxon>
        <taxon>Marchantiales</taxon>
        <taxon>Ricciaceae</taxon>
        <taxon>Riccia</taxon>
    </lineage>
</organism>
<dbReference type="EMBL" id="JBJQOH010000002">
    <property type="protein sequence ID" value="KAL3695943.1"/>
    <property type="molecule type" value="Genomic_DNA"/>
</dbReference>